<dbReference type="AlphaFoldDB" id="A0AAV4MWR8"/>
<accession>A0AAV4MWR8</accession>
<keyword evidence="2" id="KW-1185">Reference proteome</keyword>
<evidence type="ECO:0000313" key="1">
    <source>
        <dbReference type="EMBL" id="GIX76220.1"/>
    </source>
</evidence>
<proteinExistence type="predicted"/>
<gene>
    <name evidence="1" type="ORF">CEXT_640841</name>
</gene>
<protein>
    <submittedName>
        <fullName evidence="1">Uncharacterized protein</fullName>
    </submittedName>
</protein>
<name>A0AAV4MWR8_CAEEX</name>
<sequence length="111" mass="12999">MKNKFVNERKEGKITAASIPERHFAKVPNERMRNCIKSRSQAPLFGEEPLLKSFSPRSYFIHYRISPPNFFSSLLSTLSRRQQIRLQHGSFLHIASRHQKVQPQISAKMNY</sequence>
<dbReference type="Proteomes" id="UP001054945">
    <property type="component" value="Unassembled WGS sequence"/>
</dbReference>
<dbReference type="EMBL" id="BPLR01002655">
    <property type="protein sequence ID" value="GIX76220.1"/>
    <property type="molecule type" value="Genomic_DNA"/>
</dbReference>
<comment type="caution">
    <text evidence="1">The sequence shown here is derived from an EMBL/GenBank/DDBJ whole genome shotgun (WGS) entry which is preliminary data.</text>
</comment>
<reference evidence="1 2" key="1">
    <citation type="submission" date="2021-06" db="EMBL/GenBank/DDBJ databases">
        <title>Caerostris extrusa draft genome.</title>
        <authorList>
            <person name="Kono N."/>
            <person name="Arakawa K."/>
        </authorList>
    </citation>
    <scope>NUCLEOTIDE SEQUENCE [LARGE SCALE GENOMIC DNA]</scope>
</reference>
<evidence type="ECO:0000313" key="2">
    <source>
        <dbReference type="Proteomes" id="UP001054945"/>
    </source>
</evidence>
<organism evidence="1 2">
    <name type="scientific">Caerostris extrusa</name>
    <name type="common">Bark spider</name>
    <name type="synonym">Caerostris bankana</name>
    <dbReference type="NCBI Taxonomy" id="172846"/>
    <lineage>
        <taxon>Eukaryota</taxon>
        <taxon>Metazoa</taxon>
        <taxon>Ecdysozoa</taxon>
        <taxon>Arthropoda</taxon>
        <taxon>Chelicerata</taxon>
        <taxon>Arachnida</taxon>
        <taxon>Araneae</taxon>
        <taxon>Araneomorphae</taxon>
        <taxon>Entelegynae</taxon>
        <taxon>Araneoidea</taxon>
        <taxon>Araneidae</taxon>
        <taxon>Caerostris</taxon>
    </lineage>
</organism>